<dbReference type="Pfam" id="PF17284">
    <property type="entry name" value="Spermine_synt_N"/>
    <property type="match status" value="1"/>
</dbReference>
<dbReference type="NCBIfam" id="NF002010">
    <property type="entry name" value="PRK00811.1"/>
    <property type="match status" value="1"/>
</dbReference>
<dbReference type="EC" id="2.5.1.16" evidence="4"/>
<dbReference type="PANTHER" id="PTHR11558">
    <property type="entry name" value="SPERMIDINE/SPERMINE SYNTHASE"/>
    <property type="match status" value="1"/>
</dbReference>
<evidence type="ECO:0000256" key="2">
    <source>
        <dbReference type="ARBA" id="ARBA00022679"/>
    </source>
</evidence>
<comment type="function">
    <text evidence="4">Catalyzes the irreversible transfer of a propylamine group from the amino donor S-adenosylmethioninamine (decarboxy-AdoMet) to putrescine (1,4-diaminobutane) to yield spermidine.</text>
</comment>
<dbReference type="InterPro" id="IPR030373">
    <property type="entry name" value="PABS_CS"/>
</dbReference>
<dbReference type="RefSeq" id="WP_388038551.1">
    <property type="nucleotide sequence ID" value="NZ_JBHUEK010000018.1"/>
</dbReference>
<dbReference type="HAMAP" id="MF_00198">
    <property type="entry name" value="Spermidine_synth"/>
    <property type="match status" value="1"/>
</dbReference>
<organism evidence="9 10">
    <name type="scientific">Fredinandcohnia salidurans</name>
    <dbReference type="NCBI Taxonomy" id="2595041"/>
    <lineage>
        <taxon>Bacteria</taxon>
        <taxon>Bacillati</taxon>
        <taxon>Bacillota</taxon>
        <taxon>Bacilli</taxon>
        <taxon>Bacillales</taxon>
        <taxon>Bacillaceae</taxon>
        <taxon>Fredinandcohnia</taxon>
    </lineage>
</organism>
<feature type="binding site" evidence="4">
    <location>
        <begin position="167"/>
        <end position="170"/>
    </location>
    <ligand>
        <name>spermidine</name>
        <dbReference type="ChEBI" id="CHEBI:57834"/>
    </ligand>
</feature>
<dbReference type="PANTHER" id="PTHR11558:SF11">
    <property type="entry name" value="SPERMIDINE SYNTHASE"/>
    <property type="match status" value="1"/>
</dbReference>
<comment type="catalytic activity">
    <reaction evidence="4 7">
        <text>S-adenosyl 3-(methylsulfanyl)propylamine + putrescine = S-methyl-5'-thioadenosine + spermidine + H(+)</text>
        <dbReference type="Rhea" id="RHEA:12721"/>
        <dbReference type="ChEBI" id="CHEBI:15378"/>
        <dbReference type="ChEBI" id="CHEBI:17509"/>
        <dbReference type="ChEBI" id="CHEBI:57443"/>
        <dbReference type="ChEBI" id="CHEBI:57834"/>
        <dbReference type="ChEBI" id="CHEBI:326268"/>
        <dbReference type="EC" id="2.5.1.16"/>
    </reaction>
</comment>
<dbReference type="InterPro" id="IPR001045">
    <property type="entry name" value="Spermi_synthase"/>
</dbReference>
<reference evidence="10" key="1">
    <citation type="journal article" date="2019" name="Int. J. Syst. Evol. Microbiol.">
        <title>The Global Catalogue of Microorganisms (GCM) 10K type strain sequencing project: providing services to taxonomists for standard genome sequencing and annotation.</title>
        <authorList>
            <consortium name="The Broad Institute Genomics Platform"/>
            <consortium name="The Broad Institute Genome Sequencing Center for Infectious Disease"/>
            <person name="Wu L."/>
            <person name="Ma J."/>
        </authorList>
    </citation>
    <scope>NUCLEOTIDE SEQUENCE [LARGE SCALE GENOMIC DNA]</scope>
    <source>
        <strain evidence="10">CCUG 15531</strain>
    </source>
</reference>
<keyword evidence="4 7" id="KW-0745">Spermidine biosynthesis</keyword>
<dbReference type="CDD" id="cd02440">
    <property type="entry name" value="AdoMet_MTases"/>
    <property type="match status" value="1"/>
</dbReference>
<name>A0ABW4MPN7_9BACI</name>
<keyword evidence="2 4" id="KW-0808">Transferase</keyword>
<keyword evidence="3 4" id="KW-0620">Polyamine biosynthesis</keyword>
<evidence type="ECO:0000256" key="6">
    <source>
        <dbReference type="RuleBase" id="RU003836"/>
    </source>
</evidence>
<dbReference type="Gene3D" id="3.40.50.150">
    <property type="entry name" value="Vaccinia Virus protein VP39"/>
    <property type="match status" value="1"/>
</dbReference>
<keyword evidence="10" id="KW-1185">Reference proteome</keyword>
<comment type="pathway">
    <text evidence="4">Amine and polyamine biosynthesis; spermidine biosynthesis; spermidine from putrescine: step 1/1.</text>
</comment>
<feature type="binding site" evidence="4">
    <location>
        <begin position="149"/>
        <end position="150"/>
    </location>
    <ligand>
        <name>S-methyl-5'-thioadenosine</name>
        <dbReference type="ChEBI" id="CHEBI:17509"/>
    </ligand>
</feature>
<dbReference type="InterPro" id="IPR037163">
    <property type="entry name" value="Spermidine_synt_N_sf"/>
</dbReference>
<protein>
    <recommendedName>
        <fullName evidence="4">Polyamine aminopropyltransferase</fullName>
    </recommendedName>
    <alternativeName>
        <fullName evidence="4">Putrescine aminopropyltransferase</fullName>
        <shortName evidence="4">PAPT</shortName>
    </alternativeName>
    <alternativeName>
        <fullName evidence="4">Spermidine synthase</fullName>
        <shortName evidence="4">SPDS</shortName>
        <shortName evidence="4">SPDSY</shortName>
        <ecNumber evidence="4">2.5.1.16</ecNumber>
    </alternativeName>
</protein>
<evidence type="ECO:0000256" key="7">
    <source>
        <dbReference type="RuleBase" id="RU003837"/>
    </source>
</evidence>
<dbReference type="EMBL" id="JBHUEK010000018">
    <property type="protein sequence ID" value="MFD1779408.1"/>
    <property type="molecule type" value="Genomic_DNA"/>
</dbReference>
<proteinExistence type="inferred from homology"/>
<comment type="caution">
    <text evidence="9">The sequence shown here is derived from an EMBL/GenBank/DDBJ whole genome shotgun (WGS) entry which is preliminary data.</text>
</comment>
<evidence type="ECO:0000313" key="10">
    <source>
        <dbReference type="Proteomes" id="UP001597227"/>
    </source>
</evidence>
<evidence type="ECO:0000313" key="9">
    <source>
        <dbReference type="EMBL" id="MFD1779408.1"/>
    </source>
</evidence>
<dbReference type="GO" id="GO:0004766">
    <property type="term" value="F:spermidine synthase activity"/>
    <property type="evidence" value="ECO:0007669"/>
    <property type="project" value="UniProtKB-EC"/>
</dbReference>
<dbReference type="Pfam" id="PF01564">
    <property type="entry name" value="Spermine_synth"/>
    <property type="match status" value="1"/>
</dbReference>
<accession>A0ABW4MPN7</accession>
<feature type="binding site" evidence="4">
    <location>
        <position position="118"/>
    </location>
    <ligand>
        <name>S-methyl-5'-thioadenosine</name>
        <dbReference type="ChEBI" id="CHEBI:17509"/>
    </ligand>
</feature>
<comment type="caution">
    <text evidence="4">Lacks conserved residue(s) required for the propagation of feature annotation.</text>
</comment>
<dbReference type="Proteomes" id="UP001597227">
    <property type="component" value="Unassembled WGS sequence"/>
</dbReference>
<dbReference type="PROSITE" id="PS01330">
    <property type="entry name" value="PABS_1"/>
    <property type="match status" value="1"/>
</dbReference>
<dbReference type="InterPro" id="IPR030374">
    <property type="entry name" value="PABS"/>
</dbReference>
<evidence type="ECO:0000259" key="8">
    <source>
        <dbReference type="PROSITE" id="PS51006"/>
    </source>
</evidence>
<evidence type="ECO:0000256" key="3">
    <source>
        <dbReference type="ARBA" id="ARBA00023115"/>
    </source>
</evidence>
<dbReference type="InterPro" id="IPR029063">
    <property type="entry name" value="SAM-dependent_MTases_sf"/>
</dbReference>
<dbReference type="SUPFAM" id="SSF53335">
    <property type="entry name" value="S-adenosyl-L-methionine-dependent methyltransferases"/>
    <property type="match status" value="1"/>
</dbReference>
<dbReference type="Gene3D" id="2.30.140.10">
    <property type="entry name" value="Spermidine synthase, tetramerisation domain"/>
    <property type="match status" value="1"/>
</dbReference>
<comment type="subunit">
    <text evidence="4">Homodimer or homotetramer.</text>
</comment>
<feature type="domain" description="PABS" evidence="8">
    <location>
        <begin position="14"/>
        <end position="247"/>
    </location>
</feature>
<dbReference type="InterPro" id="IPR035246">
    <property type="entry name" value="Spermidine_synt_N"/>
</dbReference>
<dbReference type="NCBIfam" id="TIGR00417">
    <property type="entry name" value="speE"/>
    <property type="match status" value="1"/>
</dbReference>
<dbReference type="PROSITE" id="PS51006">
    <property type="entry name" value="PABS_2"/>
    <property type="match status" value="1"/>
</dbReference>
<gene>
    <name evidence="4 9" type="primary">speE</name>
    <name evidence="9" type="ORF">ACFSFW_12070</name>
</gene>
<feature type="binding site" evidence="4">
    <location>
        <position position="43"/>
    </location>
    <ligand>
        <name>S-methyl-5'-thioadenosine</name>
        <dbReference type="ChEBI" id="CHEBI:17509"/>
    </ligand>
</feature>
<feature type="active site" description="Proton acceptor" evidence="4 5">
    <location>
        <position position="167"/>
    </location>
</feature>
<feature type="binding site" evidence="4">
    <location>
        <position position="174"/>
    </location>
    <ligand>
        <name>S-methyl-5'-thioadenosine</name>
        <dbReference type="ChEBI" id="CHEBI:17509"/>
    </ligand>
</feature>
<evidence type="ECO:0000256" key="4">
    <source>
        <dbReference type="HAMAP-Rule" id="MF_00198"/>
    </source>
</evidence>
<feature type="binding site" evidence="4">
    <location>
        <position position="98"/>
    </location>
    <ligand>
        <name>spermidine</name>
        <dbReference type="ChEBI" id="CHEBI:57834"/>
    </ligand>
</feature>
<evidence type="ECO:0000256" key="5">
    <source>
        <dbReference type="PROSITE-ProRule" id="PRU00354"/>
    </source>
</evidence>
<sequence>MELNKPYLSKENGDLWLTENEYDNLKISYRIKDIIFEQQSSFQDVMILNSYDFGRMLVLDGIVQTTSVDGHIYNEMISHVPLSIHPNPKKVLIVGGGDCGVAKEVAKYVEIEHIDMVEIDELVVKASIEHLPEVSGRLADPRVHFIFDDGVKFAASKKNEYDLIIVDSSDPIGPAEALFEKSFYQSLHEALKDDGIMVCQSQSPIFHSDVMKQSYTRISELFKETKLYTAVVPTYPGGMWSFTIGSKKHIDVNPSRVSNKETKYVNEQMVESCFSLPQFLGEQL</sequence>
<evidence type="ECO:0000256" key="1">
    <source>
        <dbReference type="ARBA" id="ARBA00007867"/>
    </source>
</evidence>
<comment type="similarity">
    <text evidence="1 4 6">Belongs to the spermidine/spermine synthase family.</text>
</comment>